<dbReference type="RefSeq" id="WP_153250810.1">
    <property type="nucleotide sequence ID" value="NZ_CP044205.1"/>
</dbReference>
<keyword evidence="3" id="KW-0255">Endonuclease</keyword>
<dbReference type="GO" id="GO:0003677">
    <property type="term" value="F:DNA binding"/>
    <property type="evidence" value="ECO:0007669"/>
    <property type="project" value="UniProtKB-KW"/>
</dbReference>
<dbReference type="SUPFAM" id="SSF116734">
    <property type="entry name" value="DNA methylase specificity domain"/>
    <property type="match status" value="1"/>
</dbReference>
<proteinExistence type="predicted"/>
<evidence type="ECO:0000256" key="2">
    <source>
        <dbReference type="ARBA" id="ARBA00023125"/>
    </source>
</evidence>
<dbReference type="InterPro" id="IPR044946">
    <property type="entry name" value="Restrct_endonuc_typeI_TRD_sf"/>
</dbReference>
<dbReference type="GO" id="GO:0004519">
    <property type="term" value="F:endonuclease activity"/>
    <property type="evidence" value="ECO:0007669"/>
    <property type="project" value="UniProtKB-KW"/>
</dbReference>
<keyword evidence="1" id="KW-0680">Restriction system</keyword>
<protein>
    <submittedName>
        <fullName evidence="3">Restriction endonuclease subunit S</fullName>
    </submittedName>
</protein>
<keyword evidence="3" id="KW-0540">Nuclease</keyword>
<dbReference type="Gene3D" id="3.90.220.20">
    <property type="entry name" value="DNA methylase specificity domains"/>
    <property type="match status" value="2"/>
</dbReference>
<gene>
    <name evidence="3" type="ORF">F6R98_21245</name>
</gene>
<dbReference type="AlphaFoldDB" id="A0A5Q0BLN8"/>
<dbReference type="KEGG" id="mmob:F6R98_21245"/>
<reference evidence="3 4" key="1">
    <citation type="submission" date="2019-09" db="EMBL/GenBank/DDBJ databases">
        <title>Ecophysiology of the spiral-shaped methanotroph Methylospira mobilis as revealed by the complete genome sequence.</title>
        <authorList>
            <person name="Oshkin I.Y."/>
            <person name="Dedysh S.N."/>
            <person name="Miroshnikov K."/>
            <person name="Danilova O.V."/>
            <person name="Hakobyan A."/>
            <person name="Liesack W."/>
        </authorList>
    </citation>
    <scope>NUCLEOTIDE SEQUENCE [LARGE SCALE GENOMIC DNA]</scope>
    <source>
        <strain evidence="3 4">Shm1</strain>
    </source>
</reference>
<name>A0A5Q0BLN8_9GAMM</name>
<keyword evidence="2" id="KW-0238">DNA-binding</keyword>
<dbReference type="GO" id="GO:0009307">
    <property type="term" value="P:DNA restriction-modification system"/>
    <property type="evidence" value="ECO:0007669"/>
    <property type="project" value="UniProtKB-KW"/>
</dbReference>
<evidence type="ECO:0000313" key="3">
    <source>
        <dbReference type="EMBL" id="QFY44845.1"/>
    </source>
</evidence>
<dbReference type="InParanoid" id="A0A5Q0BLN8"/>
<dbReference type="Proteomes" id="UP000325755">
    <property type="component" value="Chromosome"/>
</dbReference>
<keyword evidence="4" id="KW-1185">Reference proteome</keyword>
<dbReference type="EMBL" id="CP044205">
    <property type="protein sequence ID" value="QFY44845.1"/>
    <property type="molecule type" value="Genomic_DNA"/>
</dbReference>
<keyword evidence="3" id="KW-0378">Hydrolase</keyword>
<evidence type="ECO:0000313" key="4">
    <source>
        <dbReference type="Proteomes" id="UP000325755"/>
    </source>
</evidence>
<dbReference type="OrthoDB" id="164285at2"/>
<sequence>MSRLDALAEKTQQVNKHLDTIEADAERLLAVRFREAIKDAPLRTMAEVAPLVCREQRIILDDSYPELGIRSFGKGTFHKPPLTGSEVSSKRLFRIEAGDLLFSNVFAWEGAIAIAQPEDAGRFGSHRFIGCVPDKKLATAEFLRYFFLTDAGMEKIGSASPGGAGRNRTLGLQKLMALEIPVPLLATQYAFDALQAKIAELKAKHEGIRKANQALVPATLERLFDQKITQ</sequence>
<evidence type="ECO:0000256" key="1">
    <source>
        <dbReference type="ARBA" id="ARBA00022747"/>
    </source>
</evidence>
<accession>A0A5Q0BLN8</accession>
<organism evidence="3 4">
    <name type="scientific">Candidatus Methylospira mobilis</name>
    <dbReference type="NCBI Taxonomy" id="1808979"/>
    <lineage>
        <taxon>Bacteria</taxon>
        <taxon>Pseudomonadati</taxon>
        <taxon>Pseudomonadota</taxon>
        <taxon>Gammaproteobacteria</taxon>
        <taxon>Methylococcales</taxon>
        <taxon>Methylococcaceae</taxon>
        <taxon>Candidatus Methylospira</taxon>
    </lineage>
</organism>